<sequence length="15" mass="1794">MAKENFQISSVVRRE</sequence>
<organism evidence="1">
    <name type="scientific">Arundo donax</name>
    <name type="common">Giant reed</name>
    <name type="synonym">Donax arundinaceus</name>
    <dbReference type="NCBI Taxonomy" id="35708"/>
    <lineage>
        <taxon>Eukaryota</taxon>
        <taxon>Viridiplantae</taxon>
        <taxon>Streptophyta</taxon>
        <taxon>Embryophyta</taxon>
        <taxon>Tracheophyta</taxon>
        <taxon>Spermatophyta</taxon>
        <taxon>Magnoliopsida</taxon>
        <taxon>Liliopsida</taxon>
        <taxon>Poales</taxon>
        <taxon>Poaceae</taxon>
        <taxon>PACMAD clade</taxon>
        <taxon>Arundinoideae</taxon>
        <taxon>Arundineae</taxon>
        <taxon>Arundo</taxon>
    </lineage>
</organism>
<protein>
    <submittedName>
        <fullName evidence="1">Uncharacterized protein</fullName>
    </submittedName>
</protein>
<reference evidence="1" key="2">
    <citation type="journal article" date="2015" name="Data Brief">
        <title>Shoot transcriptome of the giant reed, Arundo donax.</title>
        <authorList>
            <person name="Barrero R.A."/>
            <person name="Guerrero F.D."/>
            <person name="Moolhuijzen P."/>
            <person name="Goolsby J.A."/>
            <person name="Tidwell J."/>
            <person name="Bellgard S.E."/>
            <person name="Bellgard M.I."/>
        </authorList>
    </citation>
    <scope>NUCLEOTIDE SEQUENCE</scope>
    <source>
        <tissue evidence="1">Shoot tissue taken approximately 20 cm above the soil surface</tissue>
    </source>
</reference>
<name>A0A0A9ELH1_ARUDO</name>
<accession>A0A0A9ELH1</accession>
<reference evidence="1" key="1">
    <citation type="submission" date="2014-09" db="EMBL/GenBank/DDBJ databases">
        <authorList>
            <person name="Magalhaes I.L.F."/>
            <person name="Oliveira U."/>
            <person name="Santos F.R."/>
            <person name="Vidigal T.H.D.A."/>
            <person name="Brescovit A.D."/>
            <person name="Santos A.J."/>
        </authorList>
    </citation>
    <scope>NUCLEOTIDE SEQUENCE</scope>
    <source>
        <tissue evidence="1">Shoot tissue taken approximately 20 cm above the soil surface</tissue>
    </source>
</reference>
<evidence type="ECO:0000313" key="1">
    <source>
        <dbReference type="EMBL" id="JAD98675.1"/>
    </source>
</evidence>
<proteinExistence type="predicted"/>
<dbReference type="EMBL" id="GBRH01199220">
    <property type="protein sequence ID" value="JAD98675.1"/>
    <property type="molecule type" value="Transcribed_RNA"/>
</dbReference>